<dbReference type="PRINTS" id="PR00119">
    <property type="entry name" value="CATATPASE"/>
</dbReference>
<evidence type="ECO:0000256" key="12">
    <source>
        <dbReference type="ARBA" id="ARBA00049338"/>
    </source>
</evidence>
<dbReference type="InterPro" id="IPR023299">
    <property type="entry name" value="ATPase_P-typ_cyto_dom_N"/>
</dbReference>
<dbReference type="Pfam" id="PF00403">
    <property type="entry name" value="HMA"/>
    <property type="match status" value="1"/>
</dbReference>
<comment type="similarity">
    <text evidence="2 13">Belongs to the cation transport ATPase (P-type) (TC 3.A.3) family. Type IB subfamily.</text>
</comment>
<feature type="transmembrane region" description="Helical" evidence="13">
    <location>
        <begin position="92"/>
        <end position="109"/>
    </location>
</feature>
<dbReference type="RefSeq" id="WP_162370134.1">
    <property type="nucleotide sequence ID" value="NZ_JAAEEH010000014.1"/>
</dbReference>
<evidence type="ECO:0000256" key="1">
    <source>
        <dbReference type="ARBA" id="ARBA00004141"/>
    </source>
</evidence>
<keyword evidence="13" id="KW-1003">Cell membrane</keyword>
<dbReference type="InterPro" id="IPR006121">
    <property type="entry name" value="HMA_dom"/>
</dbReference>
<reference evidence="15 16" key="1">
    <citation type="submission" date="2020-01" db="EMBL/GenBank/DDBJ databases">
        <title>Anaeroalcalibacter tamaniensis gen. nov., sp. nov., moderately halophilic strictly anaerobic fermenter bacterium from mud volcano of Taman peninsula.</title>
        <authorList>
            <person name="Frolova A."/>
            <person name="Merkel A.Y."/>
            <person name="Slobodkin A.I."/>
        </authorList>
    </citation>
    <scope>NUCLEOTIDE SEQUENCE [LARGE SCALE GENOMIC DNA]</scope>
    <source>
        <strain evidence="15 16">F-3ap</strain>
    </source>
</reference>
<evidence type="ECO:0000259" key="14">
    <source>
        <dbReference type="PROSITE" id="PS50846"/>
    </source>
</evidence>
<dbReference type="Proteomes" id="UP000461585">
    <property type="component" value="Unassembled WGS sequence"/>
</dbReference>
<comment type="subcellular location">
    <subcellularLocation>
        <location evidence="13">Cell membrane</location>
    </subcellularLocation>
    <subcellularLocation>
        <location evidence="1">Membrane</location>
        <topology evidence="1">Multi-pass membrane protein</topology>
    </subcellularLocation>
</comment>
<accession>A0A7X5KMW8</accession>
<dbReference type="InterPro" id="IPR001757">
    <property type="entry name" value="P_typ_ATPase"/>
</dbReference>
<dbReference type="InterPro" id="IPR023298">
    <property type="entry name" value="ATPase_P-typ_TM_dom_sf"/>
</dbReference>
<feature type="transmembrane region" description="Helical" evidence="13">
    <location>
        <begin position="703"/>
        <end position="722"/>
    </location>
</feature>
<gene>
    <name evidence="15" type="ORF">GXN74_06600</name>
</gene>
<dbReference type="InterPro" id="IPR018303">
    <property type="entry name" value="ATPase_P-typ_P_site"/>
</dbReference>
<evidence type="ECO:0000256" key="8">
    <source>
        <dbReference type="ARBA" id="ARBA00022967"/>
    </source>
</evidence>
<dbReference type="GO" id="GO:0046872">
    <property type="term" value="F:metal ion binding"/>
    <property type="evidence" value="ECO:0007669"/>
    <property type="project" value="UniProtKB-KW"/>
</dbReference>
<dbReference type="SFLD" id="SFLDG00002">
    <property type="entry name" value="C1.7:_P-type_atpase_like"/>
    <property type="match status" value="1"/>
</dbReference>
<dbReference type="InterPro" id="IPR059000">
    <property type="entry name" value="ATPase_P-type_domA"/>
</dbReference>
<dbReference type="PRINTS" id="PR00941">
    <property type="entry name" value="CDATPASE"/>
</dbReference>
<proteinExistence type="inferred from homology"/>
<keyword evidence="5 13" id="KW-0479">Metal-binding</keyword>
<evidence type="ECO:0000256" key="3">
    <source>
        <dbReference type="ARBA" id="ARBA00022539"/>
    </source>
</evidence>
<evidence type="ECO:0000256" key="2">
    <source>
        <dbReference type="ARBA" id="ARBA00006024"/>
    </source>
</evidence>
<dbReference type="InterPro" id="IPR008250">
    <property type="entry name" value="ATPase_P-typ_transduc_dom_A_sf"/>
</dbReference>
<dbReference type="PANTHER" id="PTHR48085">
    <property type="entry name" value="CADMIUM/ZINC-TRANSPORTING ATPASE HMA2-RELATED"/>
    <property type="match status" value="1"/>
</dbReference>
<feature type="transmembrane region" description="Helical" evidence="13">
    <location>
        <begin position="121"/>
        <end position="140"/>
    </location>
</feature>
<evidence type="ECO:0000256" key="13">
    <source>
        <dbReference type="RuleBase" id="RU362081"/>
    </source>
</evidence>
<protein>
    <recommendedName>
        <fullName evidence="11">Cd(2+)-exporting ATPase</fullName>
        <ecNumber evidence="11">7.2.2.21</ecNumber>
    </recommendedName>
</protein>
<evidence type="ECO:0000313" key="16">
    <source>
        <dbReference type="Proteomes" id="UP000461585"/>
    </source>
</evidence>
<dbReference type="PROSITE" id="PS00154">
    <property type="entry name" value="ATPASE_E1_E2"/>
    <property type="match status" value="1"/>
</dbReference>
<dbReference type="SUPFAM" id="SSF56784">
    <property type="entry name" value="HAD-like"/>
    <property type="match status" value="1"/>
</dbReference>
<keyword evidence="16" id="KW-1185">Reference proteome</keyword>
<keyword evidence="7 13" id="KW-0067">ATP-binding</keyword>
<dbReference type="InterPro" id="IPR027256">
    <property type="entry name" value="P-typ_ATPase_IB"/>
</dbReference>
<keyword evidence="4 13" id="KW-0812">Transmembrane</keyword>
<dbReference type="Pfam" id="PF00702">
    <property type="entry name" value="Hydrolase"/>
    <property type="match status" value="1"/>
</dbReference>
<evidence type="ECO:0000256" key="7">
    <source>
        <dbReference type="ARBA" id="ARBA00022840"/>
    </source>
</evidence>
<keyword evidence="8" id="KW-1278">Translocase</keyword>
<comment type="caution">
    <text evidence="15">The sequence shown here is derived from an EMBL/GenBank/DDBJ whole genome shotgun (WGS) entry which is preliminary data.</text>
</comment>
<keyword evidence="3" id="KW-0104">Cadmium</keyword>
<dbReference type="Gene3D" id="2.70.150.10">
    <property type="entry name" value="Calcium-transporting ATPase, cytoplasmic transduction domain A"/>
    <property type="match status" value="1"/>
</dbReference>
<dbReference type="InterPro" id="IPR044492">
    <property type="entry name" value="P_typ_ATPase_HD_dom"/>
</dbReference>
<dbReference type="EC" id="7.2.2.21" evidence="11"/>
<dbReference type="Gene3D" id="3.30.70.100">
    <property type="match status" value="1"/>
</dbReference>
<dbReference type="GO" id="GO:0005524">
    <property type="term" value="F:ATP binding"/>
    <property type="evidence" value="ECO:0007669"/>
    <property type="project" value="UniProtKB-UniRule"/>
</dbReference>
<dbReference type="SFLD" id="SFLDS00003">
    <property type="entry name" value="Haloacid_Dehalogenase"/>
    <property type="match status" value="1"/>
</dbReference>
<comment type="catalytic activity">
    <reaction evidence="12">
        <text>Cd(2+)(in) + ATP + H2O = Cd(2+)(out) + ADP + phosphate + H(+)</text>
        <dbReference type="Rhea" id="RHEA:12132"/>
        <dbReference type="ChEBI" id="CHEBI:15377"/>
        <dbReference type="ChEBI" id="CHEBI:15378"/>
        <dbReference type="ChEBI" id="CHEBI:30616"/>
        <dbReference type="ChEBI" id="CHEBI:43474"/>
        <dbReference type="ChEBI" id="CHEBI:48775"/>
        <dbReference type="ChEBI" id="CHEBI:456216"/>
        <dbReference type="EC" id="7.2.2.21"/>
    </reaction>
</comment>
<dbReference type="Gene3D" id="3.40.1110.10">
    <property type="entry name" value="Calcium-transporting ATPase, cytoplasmic domain N"/>
    <property type="match status" value="1"/>
</dbReference>
<evidence type="ECO:0000313" key="15">
    <source>
        <dbReference type="EMBL" id="NDL67409.1"/>
    </source>
</evidence>
<dbReference type="SUPFAM" id="SSF55008">
    <property type="entry name" value="HMA, heavy metal-associated domain"/>
    <property type="match status" value="1"/>
</dbReference>
<dbReference type="AlphaFoldDB" id="A0A7X5KMW8"/>
<evidence type="ECO:0000256" key="5">
    <source>
        <dbReference type="ARBA" id="ARBA00022723"/>
    </source>
</evidence>
<feature type="transmembrane region" description="Helical" evidence="13">
    <location>
        <begin position="328"/>
        <end position="347"/>
    </location>
</feature>
<dbReference type="InterPro" id="IPR036163">
    <property type="entry name" value="HMA_dom_sf"/>
</dbReference>
<dbReference type="GO" id="GO:0008551">
    <property type="term" value="F:P-type cadmium transporter activity"/>
    <property type="evidence" value="ECO:0007669"/>
    <property type="project" value="UniProtKB-EC"/>
</dbReference>
<dbReference type="Gene3D" id="3.40.50.1000">
    <property type="entry name" value="HAD superfamily/HAD-like"/>
    <property type="match status" value="1"/>
</dbReference>
<dbReference type="GO" id="GO:0016887">
    <property type="term" value="F:ATP hydrolysis activity"/>
    <property type="evidence" value="ECO:0007669"/>
    <property type="project" value="InterPro"/>
</dbReference>
<dbReference type="NCBIfam" id="TIGR01525">
    <property type="entry name" value="ATPase-IB_hvy"/>
    <property type="match status" value="1"/>
</dbReference>
<evidence type="ECO:0000256" key="9">
    <source>
        <dbReference type="ARBA" id="ARBA00022989"/>
    </source>
</evidence>
<dbReference type="SUPFAM" id="SSF81653">
    <property type="entry name" value="Calcium ATPase, transduction domain A"/>
    <property type="match status" value="1"/>
</dbReference>
<feature type="transmembrane region" description="Helical" evidence="13">
    <location>
        <begin position="367"/>
        <end position="393"/>
    </location>
</feature>
<dbReference type="InterPro" id="IPR051014">
    <property type="entry name" value="Cation_Transport_ATPase_IB"/>
</dbReference>
<dbReference type="InterPro" id="IPR023214">
    <property type="entry name" value="HAD_sf"/>
</dbReference>
<evidence type="ECO:0000256" key="6">
    <source>
        <dbReference type="ARBA" id="ARBA00022741"/>
    </source>
</evidence>
<dbReference type="InterPro" id="IPR036412">
    <property type="entry name" value="HAD-like_sf"/>
</dbReference>
<dbReference type="NCBIfam" id="TIGR01494">
    <property type="entry name" value="ATPase_P-type"/>
    <property type="match status" value="2"/>
</dbReference>
<keyword evidence="6 13" id="KW-0547">Nucleotide-binding</keyword>
<feature type="transmembrane region" description="Helical" evidence="13">
    <location>
        <begin position="675"/>
        <end position="697"/>
    </location>
</feature>
<keyword evidence="10 13" id="KW-0472">Membrane</keyword>
<evidence type="ECO:0000256" key="4">
    <source>
        <dbReference type="ARBA" id="ARBA00022692"/>
    </source>
</evidence>
<keyword evidence="9 13" id="KW-1133">Transmembrane helix</keyword>
<dbReference type="Pfam" id="PF00122">
    <property type="entry name" value="E1-E2_ATPase"/>
    <property type="match status" value="1"/>
</dbReference>
<dbReference type="SUPFAM" id="SSF81665">
    <property type="entry name" value="Calcium ATPase, transmembrane domain M"/>
    <property type="match status" value="1"/>
</dbReference>
<dbReference type="EMBL" id="JAAEEH010000014">
    <property type="protein sequence ID" value="NDL67409.1"/>
    <property type="molecule type" value="Genomic_DNA"/>
</dbReference>
<sequence>MDRNQRTELVLEGLDCAHCAVKIEEKAKGLEGVRMASLNFATKKLVIEADGEGLLEGLVAQASAIVKELEPHVQVRDAAEGRRSGEPSDTSLGWKRFLAGVLLFVWAVLWKEGVGGMDPGFRGGIPLLAVFLGAYFLLGQEILGTALGNLRKGRVFDENFLMSIATLGAFLIGEYPEAVAVMLFYRIGEWFQDRAVNHSRRSIAKLMDIKPEVAWLQEEGGFRKVDPRTVDVGARILVKPGERVPLDGSVLSPRGEVDTSALTGESMPRALVGGDLVLSGSINLDAPLEVEVVKSYGDSTVQKVLELVENAAGNKAKTEQFITRFAKVYTPAVVGTAALLAVLPPLFLGMEAGHSPQLFGEWFRRSLIFLVVSCPCALVVSIPLGFFGGIGAASRHGILIKGGQFLEALHGVRHIAFDKTGTLTEGKFSVEEVHGGLEWDRGSLLRLAASAEAYSNHPIAKSIQEAYGSPELDPVTLLKEIPGSGLKASRRGPLGEEVLHLGHGGWFQELGIRIPPQQDSKREDGARTRLHMALQGEWIGTVVLGDKVKEGARDMVQALRKEGIRTSMLSGDHPEVAAQVGKEIGVDEVYGGLLPQGKLERLERILKDRKGSGAVAFVGDGINDAAVLARADVGIAMGGRGQDVAIESADVVLMTDEPQKVLQAIRIARRTRGIVWQNIGFALGVKGLVLLLGAFGFAGMWEAVFADVGVALLAVLNAMRVMK</sequence>
<dbReference type="PROSITE" id="PS50846">
    <property type="entry name" value="HMA_2"/>
    <property type="match status" value="1"/>
</dbReference>
<name>A0A7X5KMW8_9FIRM</name>
<evidence type="ECO:0000256" key="11">
    <source>
        <dbReference type="ARBA" id="ARBA00039103"/>
    </source>
</evidence>
<dbReference type="GO" id="GO:0005886">
    <property type="term" value="C:plasma membrane"/>
    <property type="evidence" value="ECO:0007669"/>
    <property type="project" value="UniProtKB-SubCell"/>
</dbReference>
<dbReference type="SFLD" id="SFLDF00027">
    <property type="entry name" value="p-type_atpase"/>
    <property type="match status" value="1"/>
</dbReference>
<evidence type="ECO:0000256" key="10">
    <source>
        <dbReference type="ARBA" id="ARBA00023136"/>
    </source>
</evidence>
<organism evidence="15 16">
    <name type="scientific">Anaerotalea alkaliphila</name>
    <dbReference type="NCBI Taxonomy" id="2662126"/>
    <lineage>
        <taxon>Bacteria</taxon>
        <taxon>Bacillati</taxon>
        <taxon>Bacillota</taxon>
        <taxon>Clostridia</taxon>
        <taxon>Eubacteriales</taxon>
        <taxon>Anaerotalea</taxon>
    </lineage>
</organism>
<feature type="domain" description="HMA" evidence="14">
    <location>
        <begin position="5"/>
        <end position="74"/>
    </location>
</feature>
<dbReference type="CDD" id="cd00371">
    <property type="entry name" value="HMA"/>
    <property type="match status" value="1"/>
</dbReference>
<dbReference type="PANTHER" id="PTHR48085:SF5">
    <property type="entry name" value="CADMIUM_ZINC-TRANSPORTING ATPASE HMA4-RELATED"/>
    <property type="match status" value="1"/>
</dbReference>